<evidence type="ECO:0000313" key="2">
    <source>
        <dbReference type="Proteomes" id="UP000198565"/>
    </source>
</evidence>
<sequence length="58" mass="6700">MGSQHMRCKACDGTGLLMDDEEWRYTCSICHGDGFISRYESKENIELIDVDINNRTIE</sequence>
<dbReference type="SUPFAM" id="SSF57938">
    <property type="entry name" value="DnaJ/Hsp40 cysteine-rich domain"/>
    <property type="match status" value="1"/>
</dbReference>
<name>A0A1I4MFL2_9BACI</name>
<protein>
    <submittedName>
        <fullName evidence="1">Uncharacterized protein</fullName>
    </submittedName>
</protein>
<dbReference type="EMBL" id="FOTR01000006">
    <property type="protein sequence ID" value="SFM02031.1"/>
    <property type="molecule type" value="Genomic_DNA"/>
</dbReference>
<dbReference type="STRING" id="334253.SAMN04487943_106226"/>
<dbReference type="InterPro" id="IPR036410">
    <property type="entry name" value="HSP_DnaJ_Cys-rich_dom_sf"/>
</dbReference>
<gene>
    <name evidence="1" type="ORF">SAMN04487943_106226</name>
</gene>
<proteinExistence type="predicted"/>
<keyword evidence="2" id="KW-1185">Reference proteome</keyword>
<organism evidence="1 2">
    <name type="scientific">Gracilibacillus orientalis</name>
    <dbReference type="NCBI Taxonomy" id="334253"/>
    <lineage>
        <taxon>Bacteria</taxon>
        <taxon>Bacillati</taxon>
        <taxon>Bacillota</taxon>
        <taxon>Bacilli</taxon>
        <taxon>Bacillales</taxon>
        <taxon>Bacillaceae</taxon>
        <taxon>Gracilibacillus</taxon>
    </lineage>
</organism>
<dbReference type="Proteomes" id="UP000198565">
    <property type="component" value="Unassembled WGS sequence"/>
</dbReference>
<evidence type="ECO:0000313" key="1">
    <source>
        <dbReference type="EMBL" id="SFM02031.1"/>
    </source>
</evidence>
<dbReference type="RefSeq" id="WP_175495425.1">
    <property type="nucleotide sequence ID" value="NZ_FOTR01000006.1"/>
</dbReference>
<accession>A0A1I4MFL2</accession>
<dbReference type="Gene3D" id="6.20.20.10">
    <property type="match status" value="1"/>
</dbReference>
<reference evidence="2" key="1">
    <citation type="submission" date="2016-10" db="EMBL/GenBank/DDBJ databases">
        <authorList>
            <person name="Varghese N."/>
            <person name="Submissions S."/>
        </authorList>
    </citation>
    <scope>NUCLEOTIDE SEQUENCE [LARGE SCALE GENOMIC DNA]</scope>
    <source>
        <strain evidence="2">CGMCC 1.4250</strain>
    </source>
</reference>
<dbReference type="AlphaFoldDB" id="A0A1I4MFL2"/>